<dbReference type="InterPro" id="IPR036865">
    <property type="entry name" value="CRAL-TRIO_dom_sf"/>
</dbReference>
<evidence type="ECO:0000259" key="3">
    <source>
        <dbReference type="SMART" id="SM00516"/>
    </source>
</evidence>
<reference evidence="4 5" key="1">
    <citation type="journal article" date="2015" name="Nat. Commun.">
        <title>Outbred genome sequencing and CRISPR/Cas9 gene editing in butterflies.</title>
        <authorList>
            <person name="Li X."/>
            <person name="Fan D."/>
            <person name="Zhang W."/>
            <person name="Liu G."/>
            <person name="Zhang L."/>
            <person name="Zhao L."/>
            <person name="Fang X."/>
            <person name="Chen L."/>
            <person name="Dong Y."/>
            <person name="Chen Y."/>
            <person name="Ding Y."/>
            <person name="Zhao R."/>
            <person name="Feng M."/>
            <person name="Zhu Y."/>
            <person name="Feng Y."/>
            <person name="Jiang X."/>
            <person name="Zhu D."/>
            <person name="Xiang H."/>
            <person name="Feng X."/>
            <person name="Li S."/>
            <person name="Wang J."/>
            <person name="Zhang G."/>
            <person name="Kronforst M.R."/>
            <person name="Wang W."/>
        </authorList>
    </citation>
    <scope>NUCLEOTIDE SEQUENCE [LARGE SCALE GENOMIC DNA]</scope>
    <source>
        <strain evidence="4">Ya'a_city_454_Pm</strain>
        <tissue evidence="4">Whole body</tissue>
    </source>
</reference>
<protein>
    <submittedName>
        <fullName evidence="4">Triple functional domain protein</fullName>
    </submittedName>
</protein>
<dbReference type="AlphaFoldDB" id="A0A194R3C3"/>
<feature type="region of interest" description="Disordered" evidence="2">
    <location>
        <begin position="510"/>
        <end position="530"/>
    </location>
</feature>
<dbReference type="Pfam" id="PF00435">
    <property type="entry name" value="Spectrin"/>
    <property type="match status" value="1"/>
</dbReference>
<dbReference type="Gene3D" id="1.20.58.60">
    <property type="match status" value="2"/>
</dbReference>
<dbReference type="GO" id="GO:0005085">
    <property type="term" value="F:guanyl-nucleotide exchange factor activity"/>
    <property type="evidence" value="ECO:0007669"/>
    <property type="project" value="UniProtKB-KW"/>
</dbReference>
<dbReference type="InterPro" id="IPR018159">
    <property type="entry name" value="Spectrin/alpha-actinin"/>
</dbReference>
<evidence type="ECO:0000313" key="5">
    <source>
        <dbReference type="Proteomes" id="UP000053240"/>
    </source>
</evidence>
<dbReference type="PANTHER" id="PTHR22826:SF106">
    <property type="entry name" value="TRIO, ISOFORM A"/>
    <property type="match status" value="1"/>
</dbReference>
<organism evidence="4 5">
    <name type="scientific">Papilio machaon</name>
    <name type="common">Old World swallowtail butterfly</name>
    <dbReference type="NCBI Taxonomy" id="76193"/>
    <lineage>
        <taxon>Eukaryota</taxon>
        <taxon>Metazoa</taxon>
        <taxon>Ecdysozoa</taxon>
        <taxon>Arthropoda</taxon>
        <taxon>Hexapoda</taxon>
        <taxon>Insecta</taxon>
        <taxon>Pterygota</taxon>
        <taxon>Neoptera</taxon>
        <taxon>Endopterygota</taxon>
        <taxon>Lepidoptera</taxon>
        <taxon>Glossata</taxon>
        <taxon>Ditrysia</taxon>
        <taxon>Papilionoidea</taxon>
        <taxon>Papilionidae</taxon>
        <taxon>Papilioninae</taxon>
        <taxon>Papilio</taxon>
    </lineage>
</organism>
<dbReference type="GO" id="GO:0007411">
    <property type="term" value="P:axon guidance"/>
    <property type="evidence" value="ECO:0007669"/>
    <property type="project" value="TreeGrafter"/>
</dbReference>
<dbReference type="GO" id="GO:0005737">
    <property type="term" value="C:cytoplasm"/>
    <property type="evidence" value="ECO:0007669"/>
    <property type="project" value="TreeGrafter"/>
</dbReference>
<evidence type="ECO:0000313" key="4">
    <source>
        <dbReference type="EMBL" id="KPJ10341.1"/>
    </source>
</evidence>
<accession>A0A194R3C3</accession>
<feature type="domain" description="CRAL-TRIO" evidence="3">
    <location>
        <begin position="13"/>
        <end position="152"/>
    </location>
</feature>
<dbReference type="Pfam" id="PF13716">
    <property type="entry name" value="CRAL_TRIO_2"/>
    <property type="match status" value="1"/>
</dbReference>
<evidence type="ECO:0000256" key="2">
    <source>
        <dbReference type="SAM" id="MobiDB-lite"/>
    </source>
</evidence>
<dbReference type="SUPFAM" id="SSF52087">
    <property type="entry name" value="CRAL/TRIO domain"/>
    <property type="match status" value="1"/>
</dbReference>
<evidence type="ECO:0000256" key="1">
    <source>
        <dbReference type="ARBA" id="ARBA00022658"/>
    </source>
</evidence>
<dbReference type="STRING" id="76193.A0A194R3C3"/>
<dbReference type="InterPro" id="IPR002017">
    <property type="entry name" value="Spectrin_repeat"/>
</dbReference>
<dbReference type="GO" id="GO:0019898">
    <property type="term" value="C:extrinsic component of membrane"/>
    <property type="evidence" value="ECO:0007669"/>
    <property type="project" value="TreeGrafter"/>
</dbReference>
<dbReference type="CDD" id="cd00176">
    <property type="entry name" value="SPEC"/>
    <property type="match status" value="1"/>
</dbReference>
<keyword evidence="1" id="KW-0344">Guanine-nucleotide releasing factor</keyword>
<name>A0A194R3C3_PAPMA</name>
<dbReference type="SMART" id="SM00516">
    <property type="entry name" value="SEC14"/>
    <property type="match status" value="1"/>
</dbReference>
<feature type="compositionally biased region" description="Gly residues" evidence="2">
    <location>
        <begin position="510"/>
        <end position="527"/>
    </location>
</feature>
<dbReference type="EMBL" id="KQ460953">
    <property type="protein sequence ID" value="KPJ10341.1"/>
    <property type="molecule type" value="Genomic_DNA"/>
</dbReference>
<proteinExistence type="predicted"/>
<dbReference type="PANTHER" id="PTHR22826">
    <property type="entry name" value="RHO GUANINE EXCHANGE FACTOR-RELATED"/>
    <property type="match status" value="1"/>
</dbReference>
<dbReference type="Proteomes" id="UP000053240">
    <property type="component" value="Unassembled WGS sequence"/>
</dbReference>
<dbReference type="InParanoid" id="A0A194R3C3"/>
<dbReference type="InterPro" id="IPR051336">
    <property type="entry name" value="RhoGEF_Guanine_NuclExch_SF"/>
</dbReference>
<dbReference type="SMART" id="SM00150">
    <property type="entry name" value="SPEC"/>
    <property type="match status" value="3"/>
</dbReference>
<dbReference type="Gene3D" id="3.40.525.10">
    <property type="entry name" value="CRAL-TRIO lipid binding domain"/>
    <property type="match status" value="1"/>
</dbReference>
<dbReference type="SUPFAM" id="SSF46966">
    <property type="entry name" value="Spectrin repeat"/>
    <property type="match status" value="2"/>
</dbReference>
<sequence length="760" mass="83001">MEAGARALDVLPLLQERVAALTGGLDRRGGPIIWFPANSRRDRVAPDDYRRLLHYLMSIPSDSVRTHGFTILIDMRGSAWAAIKPILKVLQEHFSSSVHQALVVKPDNFWQKQRTTIGSHKYKFETTMISSEALPKVIDSTQLTSDLDGTLHYDHPQWIDLRLALEELLWQAGELLDRLDDLQEDVARADFADDVTGARRAIDAHADIGKRLAKVPVDELEAQGSRVLQRLEAAQAQAAACAEASGEAAFHCGSPGAVRAQLAAVRSAHAHAHKLWQHKKMQLDQCFQLRLFEQDCEKMLEWIVNHRTAFLATYVEIGRSCAAAKRLQEEHARFAAACTGGGRPSVARVATAARRLADKRHYAEAQISALALRLERAYKHLAAGLEERSAVLSLSVVFHHKAEAYAAAVGGWGAQCALALQLASGGPAPGGPARSGRAGRRAVHRPASARAACAAPPPALRAHVPGLYRGEFSAAPHPYSFIRRARSFCTNLTISFKCVIRPTPPIWYGEEGGGGGGAGGAGGGTGGDPAADYSSGANHVLAVIHQILGHHRALEARYHQARLKLHRRLALLLYKEDCRQVLDWLSNHGLQFLQKNTGIGRNLHKARVYQKSHEHFENVAQNTYTNAEKLLSAAEELARSGECEPEEVLGVARELEAHVAAFAARVDRRRRRLDLAVLLYTHEKELMQWLETLRGGGGSVGAGDESPEAARRALEQCAQHRAASLDACAATIAQGETLLQDLRSVTCRDPHSSRDIGTAR</sequence>
<keyword evidence="5" id="KW-1185">Reference proteome</keyword>
<gene>
    <name evidence="4" type="ORF">RR48_09001</name>
</gene>
<dbReference type="CDD" id="cd00170">
    <property type="entry name" value="SEC14"/>
    <property type="match status" value="1"/>
</dbReference>
<dbReference type="InterPro" id="IPR001251">
    <property type="entry name" value="CRAL-TRIO_dom"/>
</dbReference>
<dbReference type="GO" id="GO:0005886">
    <property type="term" value="C:plasma membrane"/>
    <property type="evidence" value="ECO:0007669"/>
    <property type="project" value="TreeGrafter"/>
</dbReference>